<keyword evidence="3" id="KW-1185">Reference proteome</keyword>
<reference evidence="2 3" key="1">
    <citation type="submission" date="2019-07" db="EMBL/GenBank/DDBJ databases">
        <title>Whole genome shotgun sequence of Novosphingobium sediminis NBRC 106119.</title>
        <authorList>
            <person name="Hosoyama A."/>
            <person name="Uohara A."/>
            <person name="Ohji S."/>
            <person name="Ichikawa N."/>
        </authorList>
    </citation>
    <scope>NUCLEOTIDE SEQUENCE [LARGE SCALE GENOMIC DNA]</scope>
    <source>
        <strain evidence="2 3">NBRC 106119</strain>
    </source>
</reference>
<evidence type="ECO:0000313" key="2">
    <source>
        <dbReference type="EMBL" id="GEO00967.1"/>
    </source>
</evidence>
<dbReference type="InterPro" id="IPR025991">
    <property type="entry name" value="Chemoreceptor_zinc-bind_dom"/>
</dbReference>
<dbReference type="Gene3D" id="1.20.120.30">
    <property type="entry name" value="Aspartate receptor, ligand-binding domain"/>
    <property type="match status" value="1"/>
</dbReference>
<dbReference type="Pfam" id="PF13682">
    <property type="entry name" value="CZB"/>
    <property type="match status" value="1"/>
</dbReference>
<feature type="domain" description="Chemoreceptor zinc-binding" evidence="1">
    <location>
        <begin position="12"/>
        <end position="77"/>
    </location>
</feature>
<organism evidence="2 3">
    <name type="scientific">Novosphingobium sediminis</name>
    <dbReference type="NCBI Taxonomy" id="707214"/>
    <lineage>
        <taxon>Bacteria</taxon>
        <taxon>Pseudomonadati</taxon>
        <taxon>Pseudomonadota</taxon>
        <taxon>Alphaproteobacteria</taxon>
        <taxon>Sphingomonadales</taxon>
        <taxon>Sphingomonadaceae</taxon>
        <taxon>Novosphingobium</taxon>
    </lineage>
</organism>
<dbReference type="RefSeq" id="WP_147160290.1">
    <property type="nucleotide sequence ID" value="NZ_BJYR01000018.1"/>
</dbReference>
<dbReference type="Proteomes" id="UP000321464">
    <property type="component" value="Unassembled WGS sequence"/>
</dbReference>
<dbReference type="EMBL" id="BJYR01000018">
    <property type="protein sequence ID" value="GEO00967.1"/>
    <property type="molecule type" value="Genomic_DNA"/>
</dbReference>
<evidence type="ECO:0000313" key="3">
    <source>
        <dbReference type="Proteomes" id="UP000321464"/>
    </source>
</evidence>
<gene>
    <name evidence="2" type="ORF">NSE01_27990</name>
</gene>
<protein>
    <recommendedName>
        <fullName evidence="1">Chemoreceptor zinc-binding domain-containing protein</fullName>
    </recommendedName>
</protein>
<dbReference type="AlphaFoldDB" id="A0A512AMY8"/>
<sequence>MSEFLDRAMMTHSAVKNRLVRAIKGEENIDYNTIKRDDACEVGKWIYGEGGQKHATSQIFQEFRRTHAEFHQCASNVLLLHRNGKVAEANAELQRGSFEQKSMEIGSCIVRMKKDPSFW</sequence>
<comment type="caution">
    <text evidence="2">The sequence shown here is derived from an EMBL/GenBank/DDBJ whole genome shotgun (WGS) entry which is preliminary data.</text>
</comment>
<evidence type="ECO:0000259" key="1">
    <source>
        <dbReference type="Pfam" id="PF13682"/>
    </source>
</evidence>
<dbReference type="OrthoDB" id="7190795at2"/>
<accession>A0A512AMY8</accession>
<name>A0A512AMY8_9SPHN</name>
<proteinExistence type="predicted"/>